<name>A0A1B7Y0D9_COLHI</name>
<comment type="caution">
    <text evidence="2">The sequence shown here is derived from an EMBL/GenBank/DDBJ whole genome shotgun (WGS) entry which is preliminary data.</text>
</comment>
<evidence type="ECO:0000313" key="3">
    <source>
        <dbReference type="Proteomes" id="UP000092177"/>
    </source>
</evidence>
<sequence>MKPTSALASPFWHSSHLINLAVNSLIPVYLIHTGQLPDVQSLVFHSDVADSMSRFVNFARSCLCDLLNLLHNATFPALHLQQSLESHTIQPPAFQQPDHLCKTRHPRSSSAYHASSRPTRHIYPESWVTARVLTCICGSADFSGRGNPSSTLPVSILLKTPVPIWSLPMNQPQASEPQNTGFQNDNSLIPTRPSGRTSLLPSSTSKRDDTHTRITAQREGGEGDGDWREHGFPPSVLPTQYSHLPAASSNPPILKRNHVPAQSRTQHTLRHPSSWNQSNRSDS</sequence>
<feature type="region of interest" description="Disordered" evidence="1">
    <location>
        <begin position="95"/>
        <end position="116"/>
    </location>
</feature>
<feature type="compositionally biased region" description="Basic and acidic residues" evidence="1">
    <location>
        <begin position="219"/>
        <end position="231"/>
    </location>
</feature>
<feature type="region of interest" description="Disordered" evidence="1">
    <location>
        <begin position="168"/>
        <end position="283"/>
    </location>
</feature>
<dbReference type="AlphaFoldDB" id="A0A1B7Y0D9"/>
<dbReference type="KEGG" id="chig:CH63R_12190"/>
<dbReference type="EMBL" id="LTAN01000008">
    <property type="protein sequence ID" value="OBR05487.1"/>
    <property type="molecule type" value="Genomic_DNA"/>
</dbReference>
<dbReference type="VEuPathDB" id="FungiDB:CH63R_12190"/>
<dbReference type="RefSeq" id="XP_018154005.1">
    <property type="nucleotide sequence ID" value="XM_018307164.1"/>
</dbReference>
<organism evidence="2 3">
    <name type="scientific">Colletotrichum higginsianum (strain IMI 349063)</name>
    <name type="common">Crucifer anthracnose fungus</name>
    <dbReference type="NCBI Taxonomy" id="759273"/>
    <lineage>
        <taxon>Eukaryota</taxon>
        <taxon>Fungi</taxon>
        <taxon>Dikarya</taxon>
        <taxon>Ascomycota</taxon>
        <taxon>Pezizomycotina</taxon>
        <taxon>Sordariomycetes</taxon>
        <taxon>Hypocreomycetidae</taxon>
        <taxon>Glomerellales</taxon>
        <taxon>Glomerellaceae</taxon>
        <taxon>Colletotrichum</taxon>
        <taxon>Colletotrichum destructivum species complex</taxon>
    </lineage>
</organism>
<gene>
    <name evidence="2" type="ORF">CH63R_12190</name>
</gene>
<dbReference type="GeneID" id="28871271"/>
<protein>
    <submittedName>
        <fullName evidence="2">Uncharacterized protein</fullName>
    </submittedName>
</protein>
<evidence type="ECO:0000313" key="2">
    <source>
        <dbReference type="EMBL" id="OBR05487.1"/>
    </source>
</evidence>
<proteinExistence type="predicted"/>
<keyword evidence="3" id="KW-1185">Reference proteome</keyword>
<feature type="compositionally biased region" description="Polar residues" evidence="1">
    <location>
        <begin position="260"/>
        <end position="283"/>
    </location>
</feature>
<evidence type="ECO:0000256" key="1">
    <source>
        <dbReference type="SAM" id="MobiDB-lite"/>
    </source>
</evidence>
<feature type="compositionally biased region" description="Polar residues" evidence="1">
    <location>
        <begin position="237"/>
        <end position="251"/>
    </location>
</feature>
<reference evidence="3" key="1">
    <citation type="journal article" date="2017" name="BMC Genomics">
        <title>Gapless genome assembly of Colletotrichum higginsianum reveals chromosome structure and association of transposable elements with secondary metabolite gene clusters.</title>
        <authorList>
            <person name="Dallery J.-F."/>
            <person name="Lapalu N."/>
            <person name="Zampounis A."/>
            <person name="Pigne S."/>
            <person name="Luyten I."/>
            <person name="Amselem J."/>
            <person name="Wittenberg A.H.J."/>
            <person name="Zhou S."/>
            <person name="de Queiroz M.V."/>
            <person name="Robin G.P."/>
            <person name="Auger A."/>
            <person name="Hainaut M."/>
            <person name="Henrissat B."/>
            <person name="Kim K.-T."/>
            <person name="Lee Y.-H."/>
            <person name="Lespinet O."/>
            <person name="Schwartz D.C."/>
            <person name="Thon M.R."/>
            <person name="O'Connell R.J."/>
        </authorList>
    </citation>
    <scope>NUCLEOTIDE SEQUENCE [LARGE SCALE GENOMIC DNA]</scope>
    <source>
        <strain evidence="3">IMI 349063</strain>
    </source>
</reference>
<feature type="compositionally biased region" description="Polar residues" evidence="1">
    <location>
        <begin position="168"/>
        <end position="204"/>
    </location>
</feature>
<dbReference type="Proteomes" id="UP000092177">
    <property type="component" value="Chromosome 8"/>
</dbReference>
<accession>A0A1B7Y0D9</accession>